<sequence>MSQETYKGLIKYLDALEYPDSQNLNFSNEKTVREIVLWLETNKLKSAKSSVLKGLQSQNSEEWNKHFEEYTGSCGGFSFNSPLEKLHWLLAKALCNEYAKNKQLYNSHAVEKIKASNVPKVVAENPLDRLDYSTQESKDRINELAKLLKITPSPDHLVTLSAVRKVICSRLSLDCAKNPENVIVKGTPFPYKEVPMGKDFKDPSLNEAVKILQLLNIGDIRDLQTKASELIVTKQKATADPKTDTKIGKVGVNGK</sequence>
<dbReference type="PANTHER" id="PTHR15924">
    <property type="entry name" value="CLE"/>
    <property type="match status" value="1"/>
</dbReference>
<name>A0A9N9QDU5_9CUCU</name>
<evidence type="ECO:0008006" key="3">
    <source>
        <dbReference type="Google" id="ProtNLM"/>
    </source>
</evidence>
<proteinExistence type="predicted"/>
<dbReference type="Pfam" id="PF10036">
    <property type="entry name" value="RLL"/>
    <property type="match status" value="1"/>
</dbReference>
<dbReference type="OrthoDB" id="514167at2759"/>
<evidence type="ECO:0000313" key="2">
    <source>
        <dbReference type="Proteomes" id="UP001152799"/>
    </source>
</evidence>
<reference evidence="1" key="1">
    <citation type="submission" date="2022-01" db="EMBL/GenBank/DDBJ databases">
        <authorList>
            <person name="King R."/>
        </authorList>
    </citation>
    <scope>NUCLEOTIDE SEQUENCE</scope>
</reference>
<gene>
    <name evidence="1" type="ORF">CEUTPL_LOCUS6857</name>
</gene>
<evidence type="ECO:0000313" key="1">
    <source>
        <dbReference type="EMBL" id="CAG9766270.1"/>
    </source>
</evidence>
<dbReference type="AlphaFoldDB" id="A0A9N9QDU5"/>
<dbReference type="InterPro" id="IPR019265">
    <property type="entry name" value="RTRAF"/>
</dbReference>
<organism evidence="1 2">
    <name type="scientific">Ceutorhynchus assimilis</name>
    <name type="common">cabbage seed weevil</name>
    <dbReference type="NCBI Taxonomy" id="467358"/>
    <lineage>
        <taxon>Eukaryota</taxon>
        <taxon>Metazoa</taxon>
        <taxon>Ecdysozoa</taxon>
        <taxon>Arthropoda</taxon>
        <taxon>Hexapoda</taxon>
        <taxon>Insecta</taxon>
        <taxon>Pterygota</taxon>
        <taxon>Neoptera</taxon>
        <taxon>Endopterygota</taxon>
        <taxon>Coleoptera</taxon>
        <taxon>Polyphaga</taxon>
        <taxon>Cucujiformia</taxon>
        <taxon>Curculionidae</taxon>
        <taxon>Ceutorhynchinae</taxon>
        <taxon>Ceutorhynchus</taxon>
    </lineage>
</organism>
<accession>A0A9N9QDU5</accession>
<keyword evidence="2" id="KW-1185">Reference proteome</keyword>
<dbReference type="Proteomes" id="UP001152799">
    <property type="component" value="Chromosome 3"/>
</dbReference>
<dbReference type="EMBL" id="OU892279">
    <property type="protein sequence ID" value="CAG9766270.1"/>
    <property type="molecule type" value="Genomic_DNA"/>
</dbReference>
<protein>
    <recommendedName>
        <fullName evidence="3">RNA transcription, translation and transport factor protein</fullName>
    </recommendedName>
</protein>